<keyword evidence="9" id="KW-0234">DNA repair</keyword>
<keyword evidence="16" id="KW-0255">Endonuclease</keyword>
<dbReference type="PROSITE" id="PS51066">
    <property type="entry name" value="ZF_FPG_2"/>
    <property type="match status" value="1"/>
</dbReference>
<dbReference type="GeneID" id="82878149"/>
<dbReference type="SUPFAM" id="SSF81624">
    <property type="entry name" value="N-terminal domain of MutM-like DNA repair proteins"/>
    <property type="match status" value="1"/>
</dbReference>
<comment type="similarity">
    <text evidence="1">Belongs to the FPG family.</text>
</comment>
<dbReference type="InterPro" id="IPR044090">
    <property type="entry name" value="Nei2_N"/>
</dbReference>
<evidence type="ECO:0000256" key="1">
    <source>
        <dbReference type="ARBA" id="ARBA00009409"/>
    </source>
</evidence>
<keyword evidence="7" id="KW-0862">Zinc</keyword>
<dbReference type="RefSeq" id="WP_025387915.1">
    <property type="nucleotide sequence ID" value="NZ_CP004350.1"/>
</dbReference>
<dbReference type="Gene3D" id="1.10.8.50">
    <property type="match status" value="1"/>
</dbReference>
<dbReference type="InterPro" id="IPR012319">
    <property type="entry name" value="FPG_cat"/>
</dbReference>
<evidence type="ECO:0000256" key="7">
    <source>
        <dbReference type="ARBA" id="ARBA00022833"/>
    </source>
</evidence>
<keyword evidence="16" id="KW-0540">Nuclease</keyword>
<reference evidence="17" key="1">
    <citation type="submission" date="2013-02" db="EMBL/GenBank/DDBJ databases">
        <title>The complete genome sequence of Corynebacterium casei LMG S-19264 (=DSM 44701).</title>
        <authorList>
            <person name="Ruckert C."/>
            <person name="Albersmeier A."/>
            <person name="Kalinowski J."/>
        </authorList>
    </citation>
    <scope>NUCLEOTIDE SEQUENCE [LARGE SCALE GENOMIC DNA]</scope>
    <source>
        <strain evidence="17">LMG S-19264</strain>
    </source>
</reference>
<dbReference type="SMART" id="SM01232">
    <property type="entry name" value="H2TH"/>
    <property type="match status" value="1"/>
</dbReference>
<dbReference type="SUPFAM" id="SSF57716">
    <property type="entry name" value="Glucocorticoid receptor-like (DNA-binding domain)"/>
    <property type="match status" value="1"/>
</dbReference>
<evidence type="ECO:0000256" key="2">
    <source>
        <dbReference type="ARBA" id="ARBA00012720"/>
    </source>
</evidence>
<dbReference type="Proteomes" id="UP000019226">
    <property type="component" value="Chromosome"/>
</dbReference>
<evidence type="ECO:0000256" key="3">
    <source>
        <dbReference type="ARBA" id="ARBA00022723"/>
    </source>
</evidence>
<keyword evidence="11" id="KW-0511">Multifunctional enzyme</keyword>
<evidence type="ECO:0000313" key="17">
    <source>
        <dbReference type="Proteomes" id="UP000019226"/>
    </source>
</evidence>
<dbReference type="Pfam" id="PF01149">
    <property type="entry name" value="Fapy_DNA_glyco"/>
    <property type="match status" value="1"/>
</dbReference>
<dbReference type="SUPFAM" id="SSF46946">
    <property type="entry name" value="S13-like H2TH domain"/>
    <property type="match status" value="1"/>
</dbReference>
<keyword evidence="4" id="KW-0227">DNA damage</keyword>
<gene>
    <name evidence="16" type="ORF">CCASEI_10190</name>
</gene>
<evidence type="ECO:0000259" key="15">
    <source>
        <dbReference type="PROSITE" id="PS51068"/>
    </source>
</evidence>
<evidence type="ECO:0000256" key="12">
    <source>
        <dbReference type="ARBA" id="ARBA00023295"/>
    </source>
</evidence>
<dbReference type="EC" id="4.2.99.18" evidence="2"/>
<dbReference type="EMBL" id="CP004350">
    <property type="protein sequence ID" value="AHI20593.1"/>
    <property type="molecule type" value="Genomic_DNA"/>
</dbReference>
<dbReference type="CDD" id="cd08971">
    <property type="entry name" value="AcNei2_N"/>
    <property type="match status" value="1"/>
</dbReference>
<dbReference type="Gene3D" id="3.20.190.10">
    <property type="entry name" value="MutM-like, N-terminal"/>
    <property type="match status" value="1"/>
</dbReference>
<keyword evidence="10" id="KW-0456">Lyase</keyword>
<name>A0ABN4CGN7_9CORY</name>
<keyword evidence="5 13" id="KW-0863">Zinc-finger</keyword>
<dbReference type="SMART" id="SM00898">
    <property type="entry name" value="Fapy_DNA_glyco"/>
    <property type="match status" value="1"/>
</dbReference>
<evidence type="ECO:0000256" key="8">
    <source>
        <dbReference type="ARBA" id="ARBA00023125"/>
    </source>
</evidence>
<keyword evidence="6" id="KW-0378">Hydrolase</keyword>
<dbReference type="PANTHER" id="PTHR42697:SF1">
    <property type="entry name" value="ENDONUCLEASE 8"/>
    <property type="match status" value="1"/>
</dbReference>
<accession>A0ABN4CGN7</accession>
<dbReference type="InterPro" id="IPR015886">
    <property type="entry name" value="H2TH_FPG"/>
</dbReference>
<dbReference type="PANTHER" id="PTHR42697">
    <property type="entry name" value="ENDONUCLEASE 8"/>
    <property type="match status" value="1"/>
</dbReference>
<dbReference type="InterPro" id="IPR035937">
    <property type="entry name" value="FPG_N"/>
</dbReference>
<feature type="domain" description="Formamidopyrimidine-DNA glycosylase catalytic" evidence="15">
    <location>
        <begin position="2"/>
        <end position="108"/>
    </location>
</feature>
<dbReference type="Pfam" id="PF06831">
    <property type="entry name" value="H2TH"/>
    <property type="match status" value="1"/>
</dbReference>
<evidence type="ECO:0000259" key="14">
    <source>
        <dbReference type="PROSITE" id="PS51066"/>
    </source>
</evidence>
<keyword evidence="8" id="KW-0238">DNA-binding</keyword>
<dbReference type="PROSITE" id="PS51068">
    <property type="entry name" value="FPG_CAT"/>
    <property type="match status" value="1"/>
</dbReference>
<dbReference type="InterPro" id="IPR000214">
    <property type="entry name" value="Znf_DNA_glyclase/AP_lyase"/>
</dbReference>
<proteinExistence type="inferred from homology"/>
<evidence type="ECO:0000313" key="16">
    <source>
        <dbReference type="EMBL" id="AHI20593.1"/>
    </source>
</evidence>
<evidence type="ECO:0000256" key="9">
    <source>
        <dbReference type="ARBA" id="ARBA00023204"/>
    </source>
</evidence>
<evidence type="ECO:0000256" key="6">
    <source>
        <dbReference type="ARBA" id="ARBA00022801"/>
    </source>
</evidence>
<evidence type="ECO:0000256" key="5">
    <source>
        <dbReference type="ARBA" id="ARBA00022771"/>
    </source>
</evidence>
<evidence type="ECO:0000256" key="10">
    <source>
        <dbReference type="ARBA" id="ARBA00023239"/>
    </source>
</evidence>
<evidence type="ECO:0000256" key="11">
    <source>
        <dbReference type="ARBA" id="ARBA00023268"/>
    </source>
</evidence>
<protein>
    <recommendedName>
        <fullName evidence="2">DNA-(apurinic or apyrimidinic site) lyase</fullName>
        <ecNumber evidence="2">4.2.99.18</ecNumber>
    </recommendedName>
</protein>
<dbReference type="InterPro" id="IPR010979">
    <property type="entry name" value="Ribosomal_uS13-like_H2TH"/>
</dbReference>
<sequence length="277" mass="31379">MPEGDSVLQLSNKLQFMVGREVTHTSIRVPRYATATFTGYYCENVWPYGKHLFMQFGEQILHTHLKMEGQWSIHYEGDKWRKPGFSARVVLRLANNPRDIEVVGHSLGNVDVYPIDNYYDHIAHLGPDILDEQWQHSGRGEAIARIFARPERSIGAALLDQKNVAGIGNEYRVEACFIAGIHPSDPVAVIGPELVEKIVDISHRIMWANRNSPVRVTTGVRRAGETTYVFGRNHKRCRRCGTLIYTDRLGGPDAGGEEGELERIIWVCPHCQPHREA</sequence>
<feature type="domain" description="FPG-type" evidence="14">
    <location>
        <begin position="228"/>
        <end position="273"/>
    </location>
</feature>
<evidence type="ECO:0000256" key="13">
    <source>
        <dbReference type="PROSITE-ProRule" id="PRU00391"/>
    </source>
</evidence>
<evidence type="ECO:0000256" key="4">
    <source>
        <dbReference type="ARBA" id="ARBA00022763"/>
    </source>
</evidence>
<dbReference type="GO" id="GO:0004519">
    <property type="term" value="F:endonuclease activity"/>
    <property type="evidence" value="ECO:0007669"/>
    <property type="project" value="UniProtKB-KW"/>
</dbReference>
<keyword evidence="17" id="KW-1185">Reference proteome</keyword>
<keyword evidence="12" id="KW-0326">Glycosidase</keyword>
<organism evidence="16 17">
    <name type="scientific">Corynebacterium casei LMG S-19264</name>
    <dbReference type="NCBI Taxonomy" id="1285583"/>
    <lineage>
        <taxon>Bacteria</taxon>
        <taxon>Bacillati</taxon>
        <taxon>Actinomycetota</taxon>
        <taxon>Actinomycetes</taxon>
        <taxon>Mycobacteriales</taxon>
        <taxon>Corynebacteriaceae</taxon>
        <taxon>Corynebacterium</taxon>
    </lineage>
</organism>
<keyword evidence="3" id="KW-0479">Metal-binding</keyword>